<keyword evidence="15" id="KW-1185">Reference proteome</keyword>
<dbReference type="PROSITE" id="PS50157">
    <property type="entry name" value="ZINC_FINGER_C2H2_2"/>
    <property type="match status" value="2"/>
</dbReference>
<dbReference type="InterPro" id="IPR051967">
    <property type="entry name" value="Krueppel_C2H2-ZF"/>
</dbReference>
<dbReference type="GO" id="GO:0000978">
    <property type="term" value="F:RNA polymerase II cis-regulatory region sequence-specific DNA binding"/>
    <property type="evidence" value="ECO:0007669"/>
    <property type="project" value="TreeGrafter"/>
</dbReference>
<keyword evidence="8" id="KW-0238">DNA-binding</keyword>
<dbReference type="GO" id="GO:0005634">
    <property type="term" value="C:nucleus"/>
    <property type="evidence" value="ECO:0007669"/>
    <property type="project" value="UniProtKB-SubCell"/>
</dbReference>
<evidence type="ECO:0000256" key="7">
    <source>
        <dbReference type="ARBA" id="ARBA00023015"/>
    </source>
</evidence>
<dbReference type="Gene3D" id="3.30.160.60">
    <property type="entry name" value="Classic Zinc Finger"/>
    <property type="match status" value="1"/>
</dbReference>
<evidence type="ECO:0000256" key="3">
    <source>
        <dbReference type="ARBA" id="ARBA00022723"/>
    </source>
</evidence>
<feature type="region of interest" description="Disordered" evidence="12">
    <location>
        <begin position="1"/>
        <end position="24"/>
    </location>
</feature>
<evidence type="ECO:0000256" key="11">
    <source>
        <dbReference type="PROSITE-ProRule" id="PRU00042"/>
    </source>
</evidence>
<keyword evidence="6" id="KW-0862">Zinc</keyword>
<dbReference type="PROSITE" id="PS00028">
    <property type="entry name" value="ZINC_FINGER_C2H2_1"/>
    <property type="match status" value="1"/>
</dbReference>
<evidence type="ECO:0000313" key="15">
    <source>
        <dbReference type="Proteomes" id="UP001044222"/>
    </source>
</evidence>
<dbReference type="PANTHER" id="PTHR45925">
    <property type="entry name" value="ZINC FINGER PROTEIN"/>
    <property type="match status" value="1"/>
</dbReference>
<comment type="similarity">
    <text evidence="2">Belongs to the krueppel C2H2-type zinc-finger protein family.</text>
</comment>
<proteinExistence type="inferred from homology"/>
<sequence length="165" mass="16918">MKRSCRPPRPRCSRAGAGRGPGGGLGFGALERALCSSQDPGAAQSWTCSCSTAGRPAGRGRRGGPCLAPAEDPASQVASSFRCHACKGKFRTAGELSRHVRILHNPYKCSMCAFSASQEEALAAHLQESHAPESPGPAPGPAPLPLPCPRSAATPADSASRSPGF</sequence>
<protein>
    <recommendedName>
        <fullName evidence="13">C2H2-type domain-containing protein</fullName>
    </recommendedName>
</protein>
<dbReference type="AlphaFoldDB" id="A0A9D3MC35"/>
<dbReference type="InterPro" id="IPR036236">
    <property type="entry name" value="Znf_C2H2_sf"/>
</dbReference>
<dbReference type="GO" id="GO:0000981">
    <property type="term" value="F:DNA-binding transcription factor activity, RNA polymerase II-specific"/>
    <property type="evidence" value="ECO:0007669"/>
    <property type="project" value="TreeGrafter"/>
</dbReference>
<comment type="subcellular location">
    <subcellularLocation>
        <location evidence="1">Nucleus</location>
    </subcellularLocation>
</comment>
<feature type="region of interest" description="Disordered" evidence="12">
    <location>
        <begin position="124"/>
        <end position="165"/>
    </location>
</feature>
<feature type="domain" description="C2H2-type" evidence="13">
    <location>
        <begin position="81"/>
        <end position="109"/>
    </location>
</feature>
<dbReference type="SUPFAM" id="SSF57667">
    <property type="entry name" value="beta-beta-alpha zinc fingers"/>
    <property type="match status" value="1"/>
</dbReference>
<name>A0A9D3MC35_ANGAN</name>
<evidence type="ECO:0000256" key="4">
    <source>
        <dbReference type="ARBA" id="ARBA00022737"/>
    </source>
</evidence>
<keyword evidence="7" id="KW-0805">Transcription regulation</keyword>
<keyword evidence="9" id="KW-0804">Transcription</keyword>
<evidence type="ECO:0000256" key="6">
    <source>
        <dbReference type="ARBA" id="ARBA00022833"/>
    </source>
</evidence>
<evidence type="ECO:0000313" key="14">
    <source>
        <dbReference type="EMBL" id="KAG5846272.1"/>
    </source>
</evidence>
<keyword evidence="5 11" id="KW-0863">Zinc-finger</keyword>
<gene>
    <name evidence="14" type="ORF">ANANG_G00148020</name>
</gene>
<keyword evidence="4" id="KW-0677">Repeat</keyword>
<evidence type="ECO:0000256" key="10">
    <source>
        <dbReference type="ARBA" id="ARBA00023242"/>
    </source>
</evidence>
<evidence type="ECO:0000256" key="1">
    <source>
        <dbReference type="ARBA" id="ARBA00004123"/>
    </source>
</evidence>
<evidence type="ECO:0000256" key="8">
    <source>
        <dbReference type="ARBA" id="ARBA00023125"/>
    </source>
</evidence>
<dbReference type="SMART" id="SM00355">
    <property type="entry name" value="ZnF_C2H2"/>
    <property type="match status" value="2"/>
</dbReference>
<feature type="compositionally biased region" description="Pro residues" evidence="12">
    <location>
        <begin position="134"/>
        <end position="148"/>
    </location>
</feature>
<feature type="domain" description="C2H2-type" evidence="13">
    <location>
        <begin position="107"/>
        <end position="135"/>
    </location>
</feature>
<evidence type="ECO:0000259" key="13">
    <source>
        <dbReference type="PROSITE" id="PS50157"/>
    </source>
</evidence>
<comment type="caution">
    <text evidence="14">The sequence shown here is derived from an EMBL/GenBank/DDBJ whole genome shotgun (WGS) entry which is preliminary data.</text>
</comment>
<organism evidence="14 15">
    <name type="scientific">Anguilla anguilla</name>
    <name type="common">European freshwater eel</name>
    <name type="synonym">Muraena anguilla</name>
    <dbReference type="NCBI Taxonomy" id="7936"/>
    <lineage>
        <taxon>Eukaryota</taxon>
        <taxon>Metazoa</taxon>
        <taxon>Chordata</taxon>
        <taxon>Craniata</taxon>
        <taxon>Vertebrata</taxon>
        <taxon>Euteleostomi</taxon>
        <taxon>Actinopterygii</taxon>
        <taxon>Neopterygii</taxon>
        <taxon>Teleostei</taxon>
        <taxon>Anguilliformes</taxon>
        <taxon>Anguillidae</taxon>
        <taxon>Anguilla</taxon>
    </lineage>
</organism>
<reference evidence="14" key="1">
    <citation type="submission" date="2021-01" db="EMBL/GenBank/DDBJ databases">
        <title>A chromosome-scale assembly of European eel, Anguilla anguilla.</title>
        <authorList>
            <person name="Henkel C."/>
            <person name="Jong-Raadsen S.A."/>
            <person name="Dufour S."/>
            <person name="Weltzien F.-A."/>
            <person name="Palstra A.P."/>
            <person name="Pelster B."/>
            <person name="Spaink H.P."/>
            <person name="Van Den Thillart G.E."/>
            <person name="Jansen H."/>
            <person name="Zahm M."/>
            <person name="Klopp C."/>
            <person name="Cedric C."/>
            <person name="Louis A."/>
            <person name="Berthelot C."/>
            <person name="Parey E."/>
            <person name="Roest Crollius H."/>
            <person name="Montfort J."/>
            <person name="Robinson-Rechavi M."/>
            <person name="Bucao C."/>
            <person name="Bouchez O."/>
            <person name="Gislard M."/>
            <person name="Lluch J."/>
            <person name="Milhes M."/>
            <person name="Lampietro C."/>
            <person name="Lopez Roques C."/>
            <person name="Donnadieu C."/>
            <person name="Braasch I."/>
            <person name="Desvignes T."/>
            <person name="Postlethwait J."/>
            <person name="Bobe J."/>
            <person name="Guiguen Y."/>
            <person name="Dirks R."/>
        </authorList>
    </citation>
    <scope>NUCLEOTIDE SEQUENCE</scope>
    <source>
        <strain evidence="14">Tag_6206</strain>
        <tissue evidence="14">Liver</tissue>
    </source>
</reference>
<feature type="compositionally biased region" description="Basic residues" evidence="12">
    <location>
        <begin position="1"/>
        <end position="12"/>
    </location>
</feature>
<keyword evidence="10" id="KW-0539">Nucleus</keyword>
<dbReference type="PANTHER" id="PTHR45925:SF1">
    <property type="entry name" value="ZINC FINGER PROTEIN 219"/>
    <property type="match status" value="1"/>
</dbReference>
<dbReference type="InterPro" id="IPR013087">
    <property type="entry name" value="Znf_C2H2_type"/>
</dbReference>
<evidence type="ECO:0000256" key="5">
    <source>
        <dbReference type="ARBA" id="ARBA00022771"/>
    </source>
</evidence>
<evidence type="ECO:0000256" key="9">
    <source>
        <dbReference type="ARBA" id="ARBA00023163"/>
    </source>
</evidence>
<evidence type="ECO:0000256" key="2">
    <source>
        <dbReference type="ARBA" id="ARBA00006991"/>
    </source>
</evidence>
<dbReference type="EMBL" id="JAFIRN010000007">
    <property type="protein sequence ID" value="KAG5846272.1"/>
    <property type="molecule type" value="Genomic_DNA"/>
</dbReference>
<dbReference type="GO" id="GO:0008270">
    <property type="term" value="F:zinc ion binding"/>
    <property type="evidence" value="ECO:0007669"/>
    <property type="project" value="UniProtKB-KW"/>
</dbReference>
<dbReference type="Pfam" id="PF00096">
    <property type="entry name" value="zf-C2H2"/>
    <property type="match status" value="1"/>
</dbReference>
<keyword evidence="3" id="KW-0479">Metal-binding</keyword>
<evidence type="ECO:0000256" key="12">
    <source>
        <dbReference type="SAM" id="MobiDB-lite"/>
    </source>
</evidence>
<accession>A0A9D3MC35</accession>
<dbReference type="Proteomes" id="UP001044222">
    <property type="component" value="Chromosome 7"/>
</dbReference>